<keyword evidence="5" id="KW-0333">Golgi apparatus</keyword>
<evidence type="ECO:0000256" key="5">
    <source>
        <dbReference type="ARBA" id="ARBA00023034"/>
    </source>
</evidence>
<dbReference type="PANTHER" id="PTHR12042">
    <property type="entry name" value="LACTOSYLCERAMIDE 4-ALPHA-GALACTOSYLTRANSFERASE ALPHA- 1,4-GALACTOSYLTRANSFERASE"/>
    <property type="match status" value="1"/>
</dbReference>
<dbReference type="Pfam" id="PF04488">
    <property type="entry name" value="Gly_transf_sug"/>
    <property type="match status" value="2"/>
</dbReference>
<comment type="similarity">
    <text evidence="2">Belongs to the glycosyltransferase 32 family.</text>
</comment>
<proteinExistence type="inferred from homology"/>
<dbReference type="Pfam" id="PF04572">
    <property type="entry name" value="Gb3_synth"/>
    <property type="match status" value="2"/>
</dbReference>
<dbReference type="InterPro" id="IPR029044">
    <property type="entry name" value="Nucleotide-diphossugar_trans"/>
</dbReference>
<feature type="domain" description="Alpha 1,4-glycosyltransferase" evidence="8">
    <location>
        <begin position="462"/>
        <end position="590"/>
    </location>
</feature>
<keyword evidence="7" id="KW-0812">Transmembrane</keyword>
<organism evidence="9 10">
    <name type="scientific">Polypedilum vanderplanki</name>
    <name type="common">Sleeping chironomid midge</name>
    <dbReference type="NCBI Taxonomy" id="319348"/>
    <lineage>
        <taxon>Eukaryota</taxon>
        <taxon>Metazoa</taxon>
        <taxon>Ecdysozoa</taxon>
        <taxon>Arthropoda</taxon>
        <taxon>Hexapoda</taxon>
        <taxon>Insecta</taxon>
        <taxon>Pterygota</taxon>
        <taxon>Neoptera</taxon>
        <taxon>Endopterygota</taxon>
        <taxon>Diptera</taxon>
        <taxon>Nematocera</taxon>
        <taxon>Chironomoidea</taxon>
        <taxon>Chironomidae</taxon>
        <taxon>Chironominae</taxon>
        <taxon>Polypedilum</taxon>
        <taxon>Polypedilum</taxon>
    </lineage>
</organism>
<keyword evidence="7" id="KW-1133">Transmembrane helix</keyword>
<dbReference type="PANTHER" id="PTHR12042:SF21">
    <property type="entry name" value="ALPHA1,4-GALACTOSYLTRANSFERASE 1-RELATED"/>
    <property type="match status" value="1"/>
</dbReference>
<dbReference type="Gene3D" id="3.90.550.20">
    <property type="match status" value="2"/>
</dbReference>
<keyword evidence="6 7" id="KW-0472">Membrane</keyword>
<dbReference type="InterPro" id="IPR007652">
    <property type="entry name" value="A1-4-GlycosylTfrase_dom"/>
</dbReference>
<dbReference type="AlphaFoldDB" id="A0A9J6BB69"/>
<evidence type="ECO:0000256" key="2">
    <source>
        <dbReference type="ARBA" id="ARBA00009003"/>
    </source>
</evidence>
<dbReference type="EMBL" id="JADBJN010000004">
    <property type="protein sequence ID" value="KAG5666938.1"/>
    <property type="molecule type" value="Genomic_DNA"/>
</dbReference>
<feature type="transmembrane region" description="Helical" evidence="7">
    <location>
        <begin position="6"/>
        <end position="25"/>
    </location>
</feature>
<dbReference type="SUPFAM" id="SSF53448">
    <property type="entry name" value="Nucleotide-diphospho-sugar transferases"/>
    <property type="match status" value="2"/>
</dbReference>
<dbReference type="GO" id="GO:0006688">
    <property type="term" value="P:glycosphingolipid biosynthetic process"/>
    <property type="evidence" value="ECO:0007669"/>
    <property type="project" value="TreeGrafter"/>
</dbReference>
<keyword evidence="3" id="KW-0328">Glycosyltransferase</keyword>
<evidence type="ECO:0000256" key="4">
    <source>
        <dbReference type="ARBA" id="ARBA00022679"/>
    </source>
</evidence>
<dbReference type="GO" id="GO:0016758">
    <property type="term" value="F:hexosyltransferase activity"/>
    <property type="evidence" value="ECO:0007669"/>
    <property type="project" value="TreeGrafter"/>
</dbReference>
<reference evidence="9" key="1">
    <citation type="submission" date="2021-03" db="EMBL/GenBank/DDBJ databases">
        <title>Chromosome level genome of the anhydrobiotic midge Polypedilum vanderplanki.</title>
        <authorList>
            <person name="Yoshida Y."/>
            <person name="Kikawada T."/>
            <person name="Gusev O."/>
        </authorList>
    </citation>
    <scope>NUCLEOTIDE SEQUENCE</scope>
    <source>
        <strain evidence="9">NIAS01</strain>
        <tissue evidence="9">Whole body or cell culture</tissue>
    </source>
</reference>
<feature type="domain" description="Alpha 1,4-glycosyltransferase" evidence="8">
    <location>
        <begin position="231"/>
        <end position="300"/>
    </location>
</feature>
<evidence type="ECO:0000313" key="9">
    <source>
        <dbReference type="EMBL" id="KAG5666938.1"/>
    </source>
</evidence>
<comment type="subcellular location">
    <subcellularLocation>
        <location evidence="1">Golgi apparatus membrane</location>
        <topology evidence="1">Single-pass type II membrane protein</topology>
    </subcellularLocation>
</comment>
<evidence type="ECO:0000259" key="8">
    <source>
        <dbReference type="Pfam" id="PF04572"/>
    </source>
</evidence>
<keyword evidence="4" id="KW-0808">Transferase</keyword>
<evidence type="ECO:0000256" key="1">
    <source>
        <dbReference type="ARBA" id="ARBA00004323"/>
    </source>
</evidence>
<comment type="caution">
    <text evidence="9">The sequence shown here is derived from an EMBL/GenBank/DDBJ whole genome shotgun (WGS) entry which is preliminary data.</text>
</comment>
<dbReference type="InterPro" id="IPR051981">
    <property type="entry name" value="Glycosyltransf_32"/>
</dbReference>
<evidence type="ECO:0000256" key="6">
    <source>
        <dbReference type="ARBA" id="ARBA00023136"/>
    </source>
</evidence>
<accession>A0A9J6BB69</accession>
<sequence length="595" mass="68627">MKANLIKFIIFATICSLFFLYLFTLNSKNLIEQRKIFSLKKNFFSVFGDFHNKTFKLSNILEDDKIINDNNQKKIFFVESHTNRDRKLEKPRQACSVESAARINPDMEVYFIFATNSSGIDMHFSDLIEALLSYKNIHLRFLNPKEFSVGTILEDLFQKDKIKNSSYPVAHLSDILRVLLLYKYGGQYLDLDTITITQLSSIKKENSACAESKNIVANGILNLDLKSGFQISYSYAKNLAEHYDPTSWGGNGPLMLTNVIKSYCPNVDLVVENATQCGNFTVLPQNKCYPIMYEDDKIINDNNQKKIFFVESHTNRDRKLEKPRQACSVESAARVNPRIEVYLVLVTNSSGIDMHFSDLIEALLSYENIHLRFLNPKEFSVGTILEDFFYNNKMENSSYPIEHLSDILRVLLLHKYGGQYLDLDIISFTPLSFIKKENFACAEGRNILSNAVLNLNLESGFQISSSYARNLAKHYDPTSWGGNGPSMLTNVIKSFCPNVDLDDKKSTRCGNFTVLPQNKCYPIMYGEWSKMYQEEHTGKMLEKVENSKPYFIHFWNKMGDFENRRFELPFTSKSAYMELAKFNCPKVYKTLEKYF</sequence>
<keyword evidence="10" id="KW-1185">Reference proteome</keyword>
<name>A0A9J6BB69_POLVA</name>
<evidence type="ECO:0000256" key="3">
    <source>
        <dbReference type="ARBA" id="ARBA00022676"/>
    </source>
</evidence>
<dbReference type="InterPro" id="IPR007577">
    <property type="entry name" value="GlycoTrfase_DXD_sugar-bd_CS"/>
</dbReference>
<gene>
    <name evidence="9" type="ORF">PVAND_014943</name>
</gene>
<dbReference type="GO" id="GO:0000139">
    <property type="term" value="C:Golgi membrane"/>
    <property type="evidence" value="ECO:0007669"/>
    <property type="project" value="UniProtKB-SubCell"/>
</dbReference>
<dbReference type="OrthoDB" id="7843114at2759"/>
<evidence type="ECO:0000256" key="7">
    <source>
        <dbReference type="SAM" id="Phobius"/>
    </source>
</evidence>
<protein>
    <recommendedName>
        <fullName evidence="8">Alpha 1,4-glycosyltransferase domain-containing protein</fullName>
    </recommendedName>
</protein>
<dbReference type="Proteomes" id="UP001107558">
    <property type="component" value="Chromosome 4"/>
</dbReference>
<evidence type="ECO:0000313" key="10">
    <source>
        <dbReference type="Proteomes" id="UP001107558"/>
    </source>
</evidence>